<organism evidence="1 2">
    <name type="scientific">Exiguobacterium indicum</name>
    <dbReference type="NCBI Taxonomy" id="296995"/>
    <lineage>
        <taxon>Bacteria</taxon>
        <taxon>Bacillati</taxon>
        <taxon>Bacillota</taxon>
        <taxon>Bacilli</taxon>
        <taxon>Bacillales</taxon>
        <taxon>Bacillales Family XII. Incertae Sedis</taxon>
        <taxon>Exiguobacterium</taxon>
    </lineage>
</organism>
<dbReference type="EMBL" id="JBAWKY010000003">
    <property type="protein sequence ID" value="MEI4463069.1"/>
    <property type="molecule type" value="Genomic_DNA"/>
</dbReference>
<keyword evidence="2" id="KW-1185">Reference proteome</keyword>
<accession>A0ABU8EJG9</accession>
<reference evidence="1 2" key="1">
    <citation type="submission" date="2023-12" db="EMBL/GenBank/DDBJ databases">
        <authorList>
            <person name="Easwaran N."/>
            <person name="Lazarus H.P.S."/>
        </authorList>
    </citation>
    <scope>NUCLEOTIDE SEQUENCE [LARGE SCALE GENOMIC DNA]</scope>
    <source>
        <strain evidence="1 2">VIT-2023</strain>
    </source>
</reference>
<name>A0ABU8EJG9_9BACL</name>
<evidence type="ECO:0000313" key="1">
    <source>
        <dbReference type="EMBL" id="MEI4463069.1"/>
    </source>
</evidence>
<proteinExistence type="predicted"/>
<dbReference type="NCBIfam" id="TIGR03236">
    <property type="entry name" value="dnd_assoc_1"/>
    <property type="match status" value="1"/>
</dbReference>
<evidence type="ECO:0000313" key="2">
    <source>
        <dbReference type="Proteomes" id="UP001387110"/>
    </source>
</evidence>
<dbReference type="RefSeq" id="WP_336449421.1">
    <property type="nucleotide sequence ID" value="NZ_JBAWKY010000003.1"/>
</dbReference>
<sequence>MELLRGVIEKKVITRTKRELNAFSQMFPFNTHVSKLKADETFKEHWTNEFASFARLISGYKADYSVDDQVVDFEPLLNEMSIETEDEDEFVALLNELLVTGETKQQLQHPSMLLHLESAEIKNRVFKISDYLYDLCKDNALLQDLFKANKQNNVLQNIFSELKPELEPIDKKPASFDHKLPWIGDLFADDLLFLRKHPDFFVKYADLVAYYYTFFLLSQNVVKLSLLEHADYKQNTVEPLYFTLDWESTVSSRRDAVRKGFKYLDEMSTKLFSTQLTLAQLSCNTENSELEKMMDFPTLKSIFDQLSSEEQEKWIQEVDTQAASIIETSKLQHKITQSSTFLDSVKQLIYVMEISSPESAQKRYGSGITEIAKVRLVKQRGRNGNVLSLNQEVLTMFLIVIIRSSKMRLQDVYVELEKRGIFLDRYSRVEFENTLERMSLLIKMSDSGEAQYVKSIL</sequence>
<comment type="caution">
    <text evidence="1">The sequence shown here is derived from an EMBL/GenBank/DDBJ whole genome shotgun (WGS) entry which is preliminary data.</text>
</comment>
<dbReference type="InterPro" id="IPR017645">
    <property type="entry name" value="Dnd_assoc_1"/>
</dbReference>
<gene>
    <name evidence="1" type="primary">dptG</name>
    <name evidence="1" type="ORF">SZL87_11575</name>
</gene>
<protein>
    <submittedName>
        <fullName evidence="1">DNA phosphorothioation-dependent restriction protein DptG</fullName>
    </submittedName>
</protein>
<dbReference type="Proteomes" id="UP001387110">
    <property type="component" value="Unassembled WGS sequence"/>
</dbReference>